<comment type="caution">
    <text evidence="2">The sequence shown here is derived from an EMBL/GenBank/DDBJ whole genome shotgun (WGS) entry which is preliminary data.</text>
</comment>
<keyword evidence="1" id="KW-1133">Transmembrane helix</keyword>
<feature type="transmembrane region" description="Helical" evidence="1">
    <location>
        <begin position="33"/>
        <end position="54"/>
    </location>
</feature>
<sequence length="92" mass="10648">MKKVLKKLTERFAIRVCRADWGSLLVLQLKNEVVASLLLIFVSLFIGTYYIVFYSVTSLCNLTDKLKMIALWQLLLWLAMRYSNETDGVITL</sequence>
<dbReference type="AlphaFoldDB" id="A0A9D9I4J1"/>
<gene>
    <name evidence="2" type="ORF">IAB93_03260</name>
</gene>
<evidence type="ECO:0000313" key="3">
    <source>
        <dbReference type="Proteomes" id="UP000823597"/>
    </source>
</evidence>
<evidence type="ECO:0000313" key="2">
    <source>
        <dbReference type="EMBL" id="MBO8464998.1"/>
    </source>
</evidence>
<name>A0A9D9I4J1_9BACT</name>
<dbReference type="EMBL" id="JADIME010000034">
    <property type="protein sequence ID" value="MBO8464998.1"/>
    <property type="molecule type" value="Genomic_DNA"/>
</dbReference>
<evidence type="ECO:0000256" key="1">
    <source>
        <dbReference type="SAM" id="Phobius"/>
    </source>
</evidence>
<dbReference type="Proteomes" id="UP000823597">
    <property type="component" value="Unassembled WGS sequence"/>
</dbReference>
<accession>A0A9D9I4J1</accession>
<reference evidence="2" key="2">
    <citation type="journal article" date="2021" name="PeerJ">
        <title>Extensive microbial diversity within the chicken gut microbiome revealed by metagenomics and culture.</title>
        <authorList>
            <person name="Gilroy R."/>
            <person name="Ravi A."/>
            <person name="Getino M."/>
            <person name="Pursley I."/>
            <person name="Horton D.L."/>
            <person name="Alikhan N.F."/>
            <person name="Baker D."/>
            <person name="Gharbi K."/>
            <person name="Hall N."/>
            <person name="Watson M."/>
            <person name="Adriaenssens E.M."/>
            <person name="Foster-Nyarko E."/>
            <person name="Jarju S."/>
            <person name="Secka A."/>
            <person name="Antonio M."/>
            <person name="Oren A."/>
            <person name="Chaudhuri R.R."/>
            <person name="La Ragione R."/>
            <person name="Hildebrand F."/>
            <person name="Pallen M.J."/>
        </authorList>
    </citation>
    <scope>NUCLEOTIDE SEQUENCE</scope>
    <source>
        <strain evidence="2">10037</strain>
    </source>
</reference>
<keyword evidence="1" id="KW-0812">Transmembrane</keyword>
<protein>
    <submittedName>
        <fullName evidence="2">Uncharacterized protein</fullName>
    </submittedName>
</protein>
<keyword evidence="1" id="KW-0472">Membrane</keyword>
<proteinExistence type="predicted"/>
<reference evidence="2" key="1">
    <citation type="submission" date="2020-10" db="EMBL/GenBank/DDBJ databases">
        <authorList>
            <person name="Gilroy R."/>
        </authorList>
    </citation>
    <scope>NUCLEOTIDE SEQUENCE</scope>
    <source>
        <strain evidence="2">10037</strain>
    </source>
</reference>
<organism evidence="2 3">
    <name type="scientific">Candidatus Merdivivens pullistercoris</name>
    <dbReference type="NCBI Taxonomy" id="2840873"/>
    <lineage>
        <taxon>Bacteria</taxon>
        <taxon>Pseudomonadati</taxon>
        <taxon>Bacteroidota</taxon>
        <taxon>Bacteroidia</taxon>
        <taxon>Bacteroidales</taxon>
        <taxon>Muribaculaceae</taxon>
        <taxon>Muribaculaceae incertae sedis</taxon>
        <taxon>Candidatus Merdivivens</taxon>
    </lineage>
</organism>